<comment type="caution">
    <text evidence="2">The sequence shown here is derived from an EMBL/GenBank/DDBJ whole genome shotgun (WGS) entry which is preliminary data.</text>
</comment>
<dbReference type="AlphaFoldDB" id="A0A0F9L5L4"/>
<proteinExistence type="predicted"/>
<evidence type="ECO:0000256" key="1">
    <source>
        <dbReference type="SAM" id="MobiDB-lite"/>
    </source>
</evidence>
<feature type="region of interest" description="Disordered" evidence="1">
    <location>
        <begin position="670"/>
        <end position="691"/>
    </location>
</feature>
<protein>
    <submittedName>
        <fullName evidence="2">Uncharacterized protein</fullName>
    </submittedName>
</protein>
<organism evidence="2">
    <name type="scientific">marine sediment metagenome</name>
    <dbReference type="NCBI Taxonomy" id="412755"/>
    <lineage>
        <taxon>unclassified sequences</taxon>
        <taxon>metagenomes</taxon>
        <taxon>ecological metagenomes</taxon>
    </lineage>
</organism>
<dbReference type="EMBL" id="LAZR01006715">
    <property type="protein sequence ID" value="KKM90129.1"/>
    <property type="molecule type" value="Genomic_DNA"/>
</dbReference>
<reference evidence="2" key="1">
    <citation type="journal article" date="2015" name="Nature">
        <title>Complex archaea that bridge the gap between prokaryotes and eukaryotes.</title>
        <authorList>
            <person name="Spang A."/>
            <person name="Saw J.H."/>
            <person name="Jorgensen S.L."/>
            <person name="Zaremba-Niedzwiedzka K."/>
            <person name="Martijn J."/>
            <person name="Lind A.E."/>
            <person name="van Eijk R."/>
            <person name="Schleper C."/>
            <person name="Guy L."/>
            <person name="Ettema T.J."/>
        </authorList>
    </citation>
    <scope>NUCLEOTIDE SEQUENCE</scope>
</reference>
<name>A0A0F9L5L4_9ZZZZ</name>
<sequence>MPDEELNIEKQILFGCTVRSISADLSLSANESIVTVVVVQEEDQQFTFQEGITPNNGINQLNIIKIGDFQFVGLVEEWDEVVTNINGSGIFKVQLISGRGILQNVAVSLRSFPDLQEPMLRLAPTRLATANVISIGLGSTAPLEEDYAEGLAPRLNAVLLAIIDAEIKFGDNSFRIDLSELEVFIGARSDNIDVFRLSGLEKNITELIDTIANEFDFDWFLEILHDETTEENIIKVRIIDFSIDGAPAGFSINDLIALHPDGVISHNQGFNTNRHAVSNLIFEGGIRRVLKEVSGSGTIRPFWGSTLRSGGLFKNIEIDPEIPAGVLSSPGFWMPNTPGGQIFKTTEDEMRLALAGELEDTMDQFELDQIKSYARKFWGKQFYFEFDPNDLDDNGRSWVQEMPDAWWESDIPPNGVDIETNKEFLDHFTRDDGKWTNFIKLPDLNSLENNDTIAPQWDSVMSSVRSTIFDGSDLYMWVTIERRDLIDANSQILSSIWLMTLYDAMVVKNANDEIDRISNMDTAIVWYGVLDPRVTYGTWHTDFESGTGMTKLKPGSKLVPWLNGFPGITHTEGMAALNLRAESRLARFKPSISKVATGQLEVVGLPKINLGTRLKEGGFIMSISMSFTIAGIKTRYVIGMPAIRKDEDPDDIAASNLKDIEANNIVPPIIPPPNPFQEPPQPPPITPPSDDEIPKGLEALAEESAEIIIDKPEGGKGRIVSRGLEGPFYNITRLNARELKEGFGAAMDLAFVAEWTGVRNLGERDNSPGLLPIGQIVNVSIYNDLIGGAEAFIEVTPPNFAPPLPD</sequence>
<evidence type="ECO:0000313" key="2">
    <source>
        <dbReference type="EMBL" id="KKM90129.1"/>
    </source>
</evidence>
<feature type="compositionally biased region" description="Pro residues" evidence="1">
    <location>
        <begin position="670"/>
        <end position="687"/>
    </location>
</feature>
<accession>A0A0F9L5L4</accession>
<gene>
    <name evidence="2" type="ORF">LCGC14_1241740</name>
</gene>